<evidence type="ECO:0000259" key="15">
    <source>
        <dbReference type="Pfam" id="PF10385"/>
    </source>
</evidence>
<sequence length="1355" mass="151760">MAYSYTEKKRIRKDFGKLPEVMDIPYLLAIQTESYEQFLQESVSQKERIDKGLHAAFKSVFPIVSYSGNAALEYVGYRLGKPVFDVKECQLRSAYYAVPLRVKVRLIIYDKESNNKAIKDIKEQEVYMGEIPLMTDNGTFVINGIERVVVSQLHRSPGVFFDHDKGKTHSSGKLLYSARVIPMRGSWLDFEFDPKDCVFVRIDRRRKLPATILLRALGYSSEEILNTFFDTDTFFMREDGYSLELIANRLRGETAKFDIKSGRKVVVEEGTRVTPRHIRELEKSGLSDLNVPAEYIEGHVLAHDVVDIETGEILVPCNTAISGETLEKLRELNIDSFRTIYTNDLECGPFISDTLNIDPTQNRLEALVEIYRMMRPGEPPTKESAENLFNNLFFAPERYDLSAVGRMKFNRRLGREEEVGEGVLSNEDITDVLKSLIGIRDGKDIVDDIDHLGNRRIRSVGEMAENAFRLGLIRVERAVKERLSLAESEGLMPQDLINAKPVAAAVKEFFGSAQLSQFMDQNNPLSEVTHKRRVSALGPGGLTRERAGFEVRDVHPTHYGRVCPIETPEGPNIGLINSLASYARTNDHGFLESPYRRVTDGHVTDDIEYLSAIVESDYVIAQASVPLTEKGQIIDDLVDVRHLGEFTKMPRESVNFMDVSPQQVVSIAASLIPFLEHDDANRALMGSNMQRQAVPTLRSETPLVGTGMERVVARDSGVCVVAERGGVVETVDAARIVIRVNDNETASGEAGVDIYNLTKYTRSNQNTCINQKPLVKEGDVVGRQDILADGPSIDTGELALGQNIRIAFMTWNGYNFEDSILVSEKVVKEDRFTTIHIQELTCYARDTKLGSEEVTCDIPNVGEGALSKLDEAGIVYIGAEVEAGDILVGKVTPKGETQLTPEEKLLRAIFGEKASDVKDTSLRVPSSYNGTVIDVRVFTRDGIEKDQRALDIERQELDAVRKNIDEEFRIIETATFERLSDSLLNKKVIAGPGLKKGEKVTKDYLSELPEADFFKIRMESDSLNELLQEAEQRISERRQDLDDQFQESKQKLQSGDDLPPGVLKIVKVYLAIKRRIQPGDKMAGRHGNKGVISVIKPVEDMPFDENGEPIDIVLNPLGVPKRMNVGQILETHLGWASRGIGEKINTMLDLKREVSEIRNFLQEVYNRSGRQENLDEFSDAEIVELSRNLVNGVPMATGVFNGATEEEIKGMLDLAGLPSDGQTTLYDGRTGDQFDRPVTVGYMYMLKLNHLVDDKMHARSTGSYSLVTQQPLGGKAQFGGQRFGEMEVWALEAYGAAYTLQEMLTVKSDDVHGRTKMYKNIVDGDHKMEPGMPESFNVLVKEIRSLGIDIELEND</sequence>
<dbReference type="GO" id="GO:0032549">
    <property type="term" value="F:ribonucleoside binding"/>
    <property type="evidence" value="ECO:0007669"/>
    <property type="project" value="InterPro"/>
</dbReference>
<dbReference type="PANTHER" id="PTHR20856">
    <property type="entry name" value="DNA-DIRECTED RNA POLYMERASE I SUBUNIT 2"/>
    <property type="match status" value="1"/>
</dbReference>
<evidence type="ECO:0000259" key="13">
    <source>
        <dbReference type="Pfam" id="PF04563"/>
    </source>
</evidence>
<dbReference type="CDD" id="cd00653">
    <property type="entry name" value="RNA_pol_B_RPB2"/>
    <property type="match status" value="1"/>
</dbReference>
<dbReference type="GO" id="GO:0000428">
    <property type="term" value="C:DNA-directed RNA polymerase complex"/>
    <property type="evidence" value="ECO:0007669"/>
    <property type="project" value="UniProtKB-KW"/>
</dbReference>
<dbReference type="InterPro" id="IPR007644">
    <property type="entry name" value="RNA_pol_bsu_protrusion"/>
</dbReference>
<comment type="caution">
    <text evidence="16">The sequence shown here is derived from an EMBL/GenBank/DDBJ whole genome shotgun (WGS) entry which is preliminary data.</text>
</comment>
<keyword evidence="1 6" id="KW-0240">DNA-directed RNA polymerase</keyword>
<feature type="domain" description="RNA polymerase Rpb2" evidence="14">
    <location>
        <begin position="517"/>
        <end position="584"/>
    </location>
</feature>
<dbReference type="Gene3D" id="3.90.1800.10">
    <property type="entry name" value="RNA polymerase alpha subunit dimerisation domain"/>
    <property type="match status" value="1"/>
</dbReference>
<reference evidence="16 17" key="1">
    <citation type="submission" date="2019-02" db="EMBL/GenBank/DDBJ databases">
        <title>Prokaryotic population dynamics and viral predation in marine succession experiment using metagenomics: the confinement effect.</title>
        <authorList>
            <person name="Haro-Moreno J.M."/>
            <person name="Rodriguez-Valera F."/>
            <person name="Lopez-Perez M."/>
        </authorList>
    </citation>
    <scope>NUCLEOTIDE SEQUENCE [LARGE SCALE GENOMIC DNA]</scope>
    <source>
        <strain evidence="16">MED-G157</strain>
    </source>
</reference>
<evidence type="ECO:0000313" key="16">
    <source>
        <dbReference type="EMBL" id="RZO75246.1"/>
    </source>
</evidence>
<keyword evidence="4 6" id="KW-0804">Transcription</keyword>
<evidence type="ECO:0000256" key="7">
    <source>
        <dbReference type="RuleBase" id="RU000434"/>
    </source>
</evidence>
<evidence type="ECO:0000256" key="5">
    <source>
        <dbReference type="ARBA" id="ARBA00048552"/>
    </source>
</evidence>
<evidence type="ECO:0000259" key="14">
    <source>
        <dbReference type="Pfam" id="PF04565"/>
    </source>
</evidence>
<comment type="similarity">
    <text evidence="6 7">Belongs to the RNA polymerase beta chain family.</text>
</comment>
<organism evidence="16 17">
    <name type="scientific">OM182 bacterium</name>
    <dbReference type="NCBI Taxonomy" id="2510334"/>
    <lineage>
        <taxon>Bacteria</taxon>
        <taxon>Pseudomonadati</taxon>
        <taxon>Pseudomonadota</taxon>
        <taxon>Gammaproteobacteria</taxon>
        <taxon>OMG group</taxon>
        <taxon>OM182 clade</taxon>
    </lineage>
</organism>
<dbReference type="InterPro" id="IPR010243">
    <property type="entry name" value="RNA_pol_bsu_bac"/>
</dbReference>
<proteinExistence type="inferred from homology"/>
<dbReference type="InterPro" id="IPR015712">
    <property type="entry name" value="DNA-dir_RNA_pol_su2"/>
</dbReference>
<keyword evidence="2 6" id="KW-0808">Transferase</keyword>
<dbReference type="SUPFAM" id="SSF64484">
    <property type="entry name" value="beta and beta-prime subunits of DNA dependent RNA-polymerase"/>
    <property type="match status" value="1"/>
</dbReference>
<dbReference type="Pfam" id="PF04561">
    <property type="entry name" value="RNA_pol_Rpb2_2"/>
    <property type="match status" value="2"/>
</dbReference>
<dbReference type="EC" id="2.7.7.6" evidence="6 8"/>
<evidence type="ECO:0000256" key="3">
    <source>
        <dbReference type="ARBA" id="ARBA00022695"/>
    </source>
</evidence>
<dbReference type="FunFam" id="2.40.50.150:FF:000001">
    <property type="entry name" value="DNA-directed RNA polymerase subunit beta"/>
    <property type="match status" value="1"/>
</dbReference>
<feature type="domain" description="RNA polymerase Rpb2" evidence="12">
    <location>
        <begin position="359"/>
        <end position="458"/>
    </location>
</feature>
<dbReference type="Gene3D" id="2.30.150.10">
    <property type="entry name" value="DNA-directed RNA polymerase, beta subunit, external 1 domain"/>
    <property type="match status" value="1"/>
</dbReference>
<dbReference type="InterPro" id="IPR007121">
    <property type="entry name" value="RNA_pol_bsu_CS"/>
</dbReference>
<gene>
    <name evidence="6 16" type="primary">rpoB</name>
    <name evidence="16" type="ORF">EVA68_07470</name>
</gene>
<comment type="function">
    <text evidence="6 8">DNA-dependent RNA polymerase catalyzes the transcription of DNA into RNA using the four ribonucleoside triphosphates as substrates.</text>
</comment>
<feature type="region of interest" description="Disordered" evidence="9">
    <location>
        <begin position="1037"/>
        <end position="1056"/>
    </location>
</feature>
<dbReference type="HAMAP" id="MF_01321">
    <property type="entry name" value="RNApol_bact_RpoB"/>
    <property type="match status" value="1"/>
</dbReference>
<dbReference type="GO" id="GO:0006351">
    <property type="term" value="P:DNA-templated transcription"/>
    <property type="evidence" value="ECO:0007669"/>
    <property type="project" value="UniProtKB-UniRule"/>
</dbReference>
<dbReference type="NCBIfam" id="TIGR02013">
    <property type="entry name" value="rpoB"/>
    <property type="match status" value="1"/>
</dbReference>
<dbReference type="GO" id="GO:0003677">
    <property type="term" value="F:DNA binding"/>
    <property type="evidence" value="ECO:0007669"/>
    <property type="project" value="UniProtKB-UniRule"/>
</dbReference>
<dbReference type="Proteomes" id="UP000316199">
    <property type="component" value="Unassembled WGS sequence"/>
</dbReference>
<dbReference type="FunFam" id="3.90.1110.10:FF:000001">
    <property type="entry name" value="DNA-directed RNA polymerase subunit beta"/>
    <property type="match status" value="1"/>
</dbReference>
<evidence type="ECO:0000256" key="2">
    <source>
        <dbReference type="ARBA" id="ARBA00022679"/>
    </source>
</evidence>
<dbReference type="Gene3D" id="2.40.270.10">
    <property type="entry name" value="DNA-directed RNA polymerase, subunit 2, domain 6"/>
    <property type="match status" value="2"/>
</dbReference>
<feature type="compositionally biased region" description="Basic and acidic residues" evidence="9">
    <location>
        <begin position="1037"/>
        <end position="1050"/>
    </location>
</feature>
<dbReference type="InterPro" id="IPR007645">
    <property type="entry name" value="RNA_pol_Rpb2_3"/>
</dbReference>
<dbReference type="Pfam" id="PF04565">
    <property type="entry name" value="RNA_pol_Rpb2_3"/>
    <property type="match status" value="1"/>
</dbReference>
<protein>
    <recommendedName>
        <fullName evidence="6 8">DNA-directed RNA polymerase subunit beta</fullName>
        <shortName evidence="6">RNAP subunit beta</shortName>
        <ecNumber evidence="6 8">2.7.7.6</ecNumber>
    </recommendedName>
    <alternativeName>
        <fullName evidence="6">RNA polymerase subunit beta</fullName>
    </alternativeName>
    <alternativeName>
        <fullName evidence="6">Transcriptase subunit beta</fullName>
    </alternativeName>
</protein>
<feature type="domain" description="DNA-directed RNA polymerase subunit 2 hybrid-binding" evidence="10">
    <location>
        <begin position="721"/>
        <end position="1277"/>
    </location>
</feature>
<feature type="domain" description="RNA polymerase beta subunit protrusion" evidence="13">
    <location>
        <begin position="27"/>
        <end position="503"/>
    </location>
</feature>
<dbReference type="Pfam" id="PF10385">
    <property type="entry name" value="RNA_pol_Rpb2_45"/>
    <property type="match status" value="1"/>
</dbReference>
<dbReference type="InterPro" id="IPR007641">
    <property type="entry name" value="RNA_pol_Rpb2_7"/>
</dbReference>
<dbReference type="Gene3D" id="2.40.50.150">
    <property type="match status" value="1"/>
</dbReference>
<evidence type="ECO:0000259" key="11">
    <source>
        <dbReference type="Pfam" id="PF04560"/>
    </source>
</evidence>
<evidence type="ECO:0000256" key="9">
    <source>
        <dbReference type="SAM" id="MobiDB-lite"/>
    </source>
</evidence>
<comment type="catalytic activity">
    <reaction evidence="5 6 8">
        <text>RNA(n) + a ribonucleoside 5'-triphosphate = RNA(n+1) + diphosphate</text>
        <dbReference type="Rhea" id="RHEA:21248"/>
        <dbReference type="Rhea" id="RHEA-COMP:14527"/>
        <dbReference type="Rhea" id="RHEA-COMP:17342"/>
        <dbReference type="ChEBI" id="CHEBI:33019"/>
        <dbReference type="ChEBI" id="CHEBI:61557"/>
        <dbReference type="ChEBI" id="CHEBI:140395"/>
        <dbReference type="EC" id="2.7.7.6"/>
    </reaction>
</comment>
<accession>A0A520RYC2</accession>
<dbReference type="FunFam" id="3.90.1800.10:FF:000001">
    <property type="entry name" value="DNA-directed RNA polymerase subunit beta"/>
    <property type="match status" value="1"/>
</dbReference>
<dbReference type="InterPro" id="IPR019462">
    <property type="entry name" value="DNA-dir_RNA_pol_bsu_external_1"/>
</dbReference>
<dbReference type="FunFam" id="2.40.50.100:FF:000006">
    <property type="entry name" value="DNA-directed RNA polymerase subunit beta"/>
    <property type="match status" value="1"/>
</dbReference>
<evidence type="ECO:0000256" key="6">
    <source>
        <dbReference type="HAMAP-Rule" id="MF_01321"/>
    </source>
</evidence>
<dbReference type="NCBIfam" id="NF001616">
    <property type="entry name" value="PRK00405.1"/>
    <property type="match status" value="1"/>
</dbReference>
<dbReference type="Gene3D" id="3.90.1110.10">
    <property type="entry name" value="RNA polymerase Rpb2, domain 2"/>
    <property type="match status" value="2"/>
</dbReference>
<dbReference type="Pfam" id="PF00562">
    <property type="entry name" value="RNA_pol_Rpb2_6"/>
    <property type="match status" value="1"/>
</dbReference>
<dbReference type="GO" id="GO:0003899">
    <property type="term" value="F:DNA-directed RNA polymerase activity"/>
    <property type="evidence" value="ECO:0007669"/>
    <property type="project" value="UniProtKB-UniRule"/>
</dbReference>
<evidence type="ECO:0000259" key="10">
    <source>
        <dbReference type="Pfam" id="PF00562"/>
    </source>
</evidence>
<dbReference type="Pfam" id="PF04560">
    <property type="entry name" value="RNA_pol_Rpb2_7"/>
    <property type="match status" value="1"/>
</dbReference>
<dbReference type="Gene3D" id="2.40.50.100">
    <property type="match status" value="1"/>
</dbReference>
<evidence type="ECO:0000256" key="1">
    <source>
        <dbReference type="ARBA" id="ARBA00022478"/>
    </source>
</evidence>
<dbReference type="InterPro" id="IPR014724">
    <property type="entry name" value="RNA_pol_RPB2_OB-fold"/>
</dbReference>
<feature type="domain" description="RNA polymerase Rpb2" evidence="11">
    <location>
        <begin position="1279"/>
        <end position="1353"/>
    </location>
</feature>
<evidence type="ECO:0000313" key="17">
    <source>
        <dbReference type="Proteomes" id="UP000316199"/>
    </source>
</evidence>
<dbReference type="InterPro" id="IPR037034">
    <property type="entry name" value="RNA_pol_Rpb2_2_sf"/>
</dbReference>
<feature type="domain" description="DNA-directed RNA polymerase beta subunit external 1" evidence="15">
    <location>
        <begin position="595"/>
        <end position="660"/>
    </location>
</feature>
<dbReference type="InterPro" id="IPR007642">
    <property type="entry name" value="RNA_pol_Rpb2_2"/>
</dbReference>
<dbReference type="InterPro" id="IPR042107">
    <property type="entry name" value="DNA-dir_RNA_pol_bsu_ext_1_sf"/>
</dbReference>
<dbReference type="PROSITE" id="PS01166">
    <property type="entry name" value="RNA_POL_BETA"/>
    <property type="match status" value="1"/>
</dbReference>
<evidence type="ECO:0000256" key="4">
    <source>
        <dbReference type="ARBA" id="ARBA00023163"/>
    </source>
</evidence>
<dbReference type="InterPro" id="IPR037033">
    <property type="entry name" value="DNA-dir_RNAP_su2_hyb_sf"/>
</dbReference>
<evidence type="ECO:0000256" key="8">
    <source>
        <dbReference type="RuleBase" id="RU363031"/>
    </source>
</evidence>
<dbReference type="Gene3D" id="3.90.1100.10">
    <property type="match status" value="2"/>
</dbReference>
<comment type="subunit">
    <text evidence="6 8">The RNAP catalytic core consists of 2 alpha, 1 beta, 1 beta' and 1 omega subunit. When a sigma factor is associated with the core the holoenzyme is formed, which can initiate transcription.</text>
</comment>
<name>A0A520RYC2_9GAMM</name>
<feature type="domain" description="RNA polymerase Rpb2" evidence="12">
    <location>
        <begin position="155"/>
        <end position="228"/>
    </location>
</feature>
<evidence type="ECO:0000259" key="12">
    <source>
        <dbReference type="Pfam" id="PF04561"/>
    </source>
</evidence>
<dbReference type="Pfam" id="PF04563">
    <property type="entry name" value="RNA_pol_Rpb2_1"/>
    <property type="match status" value="1"/>
</dbReference>
<keyword evidence="3 6" id="KW-0548">Nucleotidyltransferase</keyword>
<dbReference type="EMBL" id="SHAG01000042">
    <property type="protein sequence ID" value="RZO75246.1"/>
    <property type="molecule type" value="Genomic_DNA"/>
</dbReference>
<dbReference type="InterPro" id="IPR007120">
    <property type="entry name" value="DNA-dir_RNAP_su2_dom"/>
</dbReference>